<dbReference type="SUPFAM" id="SSF54197">
    <property type="entry name" value="HIT-like"/>
    <property type="match status" value="1"/>
</dbReference>
<gene>
    <name evidence="5" type="ORF">COT97_05910</name>
</gene>
<proteinExistence type="predicted"/>
<evidence type="ECO:0000313" key="5">
    <source>
        <dbReference type="EMBL" id="PIR93593.1"/>
    </source>
</evidence>
<dbReference type="InterPro" id="IPR001310">
    <property type="entry name" value="Histidine_triad_HIT"/>
</dbReference>
<dbReference type="PANTHER" id="PTHR46648:SF1">
    <property type="entry name" value="ADENOSINE 5'-MONOPHOSPHORAMIDASE HNT1"/>
    <property type="match status" value="1"/>
</dbReference>
<name>A0A2H0V3D2_9BACT</name>
<sequence>MNKKDCLFCRIVNRELEVSKIYEDKKIIAFLDVQPVNPGHVLLIPKKHAEFISEVDDSTLGQMFKVSKKINKALRRSGIKCNGVNYFLADGEEAMQEVPHVHLHLFPRHKGDGFGLNFPKRYFKLPSRNKLNEIAEKIKKQL</sequence>
<dbReference type="EMBL" id="PFAP01000052">
    <property type="protein sequence ID" value="PIR93593.1"/>
    <property type="molecule type" value="Genomic_DNA"/>
</dbReference>
<evidence type="ECO:0000256" key="3">
    <source>
        <dbReference type="PROSITE-ProRule" id="PRU00464"/>
    </source>
</evidence>
<organism evidence="5 6">
    <name type="scientific">Candidatus Falkowbacteria bacterium CG10_big_fil_rev_8_21_14_0_10_39_11</name>
    <dbReference type="NCBI Taxonomy" id="1974565"/>
    <lineage>
        <taxon>Bacteria</taxon>
        <taxon>Candidatus Falkowiibacteriota</taxon>
    </lineage>
</organism>
<dbReference type="Pfam" id="PF01230">
    <property type="entry name" value="HIT"/>
    <property type="match status" value="1"/>
</dbReference>
<dbReference type="PROSITE" id="PS51084">
    <property type="entry name" value="HIT_2"/>
    <property type="match status" value="1"/>
</dbReference>
<dbReference type="GO" id="GO:0003824">
    <property type="term" value="F:catalytic activity"/>
    <property type="evidence" value="ECO:0007669"/>
    <property type="project" value="InterPro"/>
</dbReference>
<accession>A0A2H0V3D2</accession>
<dbReference type="Proteomes" id="UP000229901">
    <property type="component" value="Unassembled WGS sequence"/>
</dbReference>
<feature type="short sequence motif" description="Histidine triad motif" evidence="2 3">
    <location>
        <begin position="100"/>
        <end position="104"/>
    </location>
</feature>
<dbReference type="InterPro" id="IPR036265">
    <property type="entry name" value="HIT-like_sf"/>
</dbReference>
<evidence type="ECO:0000256" key="2">
    <source>
        <dbReference type="PIRSR" id="PIRSR601310-3"/>
    </source>
</evidence>
<dbReference type="Gene3D" id="3.30.428.10">
    <property type="entry name" value="HIT-like"/>
    <property type="match status" value="1"/>
</dbReference>
<dbReference type="InterPro" id="IPR019808">
    <property type="entry name" value="Histidine_triad_CS"/>
</dbReference>
<evidence type="ECO:0000259" key="4">
    <source>
        <dbReference type="PROSITE" id="PS51084"/>
    </source>
</evidence>
<dbReference type="PRINTS" id="PR00332">
    <property type="entry name" value="HISTRIAD"/>
</dbReference>
<protein>
    <submittedName>
        <fullName evidence="5">HIT family protein</fullName>
    </submittedName>
</protein>
<evidence type="ECO:0000256" key="1">
    <source>
        <dbReference type="PIRSR" id="PIRSR601310-1"/>
    </source>
</evidence>
<dbReference type="AlphaFoldDB" id="A0A2H0V3D2"/>
<feature type="domain" description="HIT" evidence="4">
    <location>
        <begin position="7"/>
        <end position="115"/>
    </location>
</feature>
<evidence type="ECO:0000313" key="6">
    <source>
        <dbReference type="Proteomes" id="UP000229901"/>
    </source>
</evidence>
<dbReference type="GO" id="GO:0009117">
    <property type="term" value="P:nucleotide metabolic process"/>
    <property type="evidence" value="ECO:0007669"/>
    <property type="project" value="TreeGrafter"/>
</dbReference>
<dbReference type="InterPro" id="IPR011146">
    <property type="entry name" value="HIT-like"/>
</dbReference>
<reference evidence="6" key="1">
    <citation type="submission" date="2017-09" db="EMBL/GenBank/DDBJ databases">
        <title>Depth-based differentiation of microbial function through sediment-hosted aquifers and enrichment of novel symbionts in the deep terrestrial subsurface.</title>
        <authorList>
            <person name="Probst A.J."/>
            <person name="Ladd B."/>
            <person name="Jarett J.K."/>
            <person name="Geller-Mcgrath D.E."/>
            <person name="Sieber C.M.K."/>
            <person name="Emerson J.B."/>
            <person name="Anantharaman K."/>
            <person name="Thomas B.C."/>
            <person name="Malmstrom R."/>
            <person name="Stieglmeier M."/>
            <person name="Klingl A."/>
            <person name="Woyke T."/>
            <person name="Ryan C.M."/>
            <person name="Banfield J.F."/>
        </authorList>
    </citation>
    <scope>NUCLEOTIDE SEQUENCE [LARGE SCALE GENOMIC DNA]</scope>
</reference>
<feature type="active site" description="Tele-AMP-histidine intermediate" evidence="1">
    <location>
        <position position="102"/>
    </location>
</feature>
<dbReference type="PROSITE" id="PS00892">
    <property type="entry name" value="HIT_1"/>
    <property type="match status" value="1"/>
</dbReference>
<comment type="caution">
    <text evidence="5">The sequence shown here is derived from an EMBL/GenBank/DDBJ whole genome shotgun (WGS) entry which is preliminary data.</text>
</comment>
<dbReference type="PANTHER" id="PTHR46648">
    <property type="entry name" value="HIT FAMILY PROTEIN 1"/>
    <property type="match status" value="1"/>
</dbReference>